<proteinExistence type="predicted"/>
<gene>
    <name evidence="1" type="ORF">METZ01_LOCUS138004</name>
</gene>
<reference evidence="1" key="1">
    <citation type="submission" date="2018-05" db="EMBL/GenBank/DDBJ databases">
        <authorList>
            <person name="Lanie J.A."/>
            <person name="Ng W.-L."/>
            <person name="Kazmierczak K.M."/>
            <person name="Andrzejewski T.M."/>
            <person name="Davidsen T.M."/>
            <person name="Wayne K.J."/>
            <person name="Tettelin H."/>
            <person name="Glass J.I."/>
            <person name="Rusch D."/>
            <person name="Podicherti R."/>
            <person name="Tsui H.-C.T."/>
            <person name="Winkler M.E."/>
        </authorList>
    </citation>
    <scope>NUCLEOTIDE SEQUENCE</scope>
</reference>
<sequence length="169" mass="19513">MPERRTHRSFVSYIDKSREYYAAQGYTQPYQWVYHKEVPFNMLSKPLSDCTVGVVTTATLPAHWQSLPEGESRPQKRPYAESSYPVPEALYTKDLEWDKDTTHTDDLDTYLPLNRLQELQQSGQIGKVSPRYYGAPTTYSQRQTRESDAPVIFSWCEEDGVDIALLVPL</sequence>
<dbReference type="EMBL" id="UINC01020235">
    <property type="protein sequence ID" value="SVA85150.1"/>
    <property type="molecule type" value="Genomic_DNA"/>
</dbReference>
<organism evidence="1">
    <name type="scientific">marine metagenome</name>
    <dbReference type="NCBI Taxonomy" id="408172"/>
    <lineage>
        <taxon>unclassified sequences</taxon>
        <taxon>metagenomes</taxon>
        <taxon>ecological metagenomes</taxon>
    </lineage>
</organism>
<protein>
    <submittedName>
        <fullName evidence="1">Uncharacterized protein</fullName>
    </submittedName>
</protein>
<evidence type="ECO:0000313" key="1">
    <source>
        <dbReference type="EMBL" id="SVA85150.1"/>
    </source>
</evidence>
<accession>A0A381Z7D4</accession>
<dbReference type="AlphaFoldDB" id="A0A381Z7D4"/>
<name>A0A381Z7D4_9ZZZZ</name>